<dbReference type="Gene3D" id="1.10.340.30">
    <property type="entry name" value="Hypothetical protein, domain 2"/>
    <property type="match status" value="1"/>
</dbReference>
<organism evidence="2 3">
    <name type="scientific">Paracidovorax valerianellae</name>
    <dbReference type="NCBI Taxonomy" id="187868"/>
    <lineage>
        <taxon>Bacteria</taxon>
        <taxon>Pseudomonadati</taxon>
        <taxon>Pseudomonadota</taxon>
        <taxon>Betaproteobacteria</taxon>
        <taxon>Burkholderiales</taxon>
        <taxon>Comamonadaceae</taxon>
        <taxon>Paracidovorax</taxon>
    </lineage>
</organism>
<feature type="binding site" evidence="1">
    <location>
        <position position="42"/>
    </location>
    <ligand>
        <name>Zn(2+)</name>
        <dbReference type="ChEBI" id="CHEBI:29105"/>
    </ligand>
</feature>
<dbReference type="SUPFAM" id="SSF48150">
    <property type="entry name" value="DNA-glycosylase"/>
    <property type="match status" value="1"/>
</dbReference>
<evidence type="ECO:0000256" key="1">
    <source>
        <dbReference type="PIRSR" id="PIRSR605019-1"/>
    </source>
</evidence>
<feature type="binding site" evidence="1">
    <location>
        <position position="55"/>
    </location>
    <ligand>
        <name>Zn(2+)</name>
        <dbReference type="ChEBI" id="CHEBI:29105"/>
    </ligand>
</feature>
<dbReference type="InterPro" id="IPR011257">
    <property type="entry name" value="DNA_glycosylase"/>
</dbReference>
<dbReference type="PANTHER" id="PTHR30037:SF4">
    <property type="entry name" value="DNA-3-METHYLADENINE GLYCOSYLASE I"/>
    <property type="match status" value="1"/>
</dbReference>
<evidence type="ECO:0000313" key="2">
    <source>
        <dbReference type="EMBL" id="SDE03258.1"/>
    </source>
</evidence>
<dbReference type="OrthoDB" id="9807664at2"/>
<dbReference type="Pfam" id="PF03352">
    <property type="entry name" value="Adenine_glyco"/>
    <property type="match status" value="1"/>
</dbReference>
<dbReference type="Proteomes" id="UP000198781">
    <property type="component" value="Unassembled WGS sequence"/>
</dbReference>
<name>A0A1G6ZKT1_9BURK</name>
<feature type="binding site" evidence="1">
    <location>
        <position position="216"/>
    </location>
    <ligand>
        <name>Zn(2+)</name>
        <dbReference type="ChEBI" id="CHEBI:29105"/>
    </ligand>
</feature>
<keyword evidence="3" id="KW-1185">Reference proteome</keyword>
<gene>
    <name evidence="2" type="ORF">SAMN05192589_111131</name>
</gene>
<dbReference type="GO" id="GO:0006284">
    <property type="term" value="P:base-excision repair"/>
    <property type="evidence" value="ECO:0007669"/>
    <property type="project" value="InterPro"/>
</dbReference>
<dbReference type="RefSeq" id="WP_092744949.1">
    <property type="nucleotide sequence ID" value="NZ_FMZC01000011.1"/>
</dbReference>
<dbReference type="InterPro" id="IPR052891">
    <property type="entry name" value="DNA-3mA_glycosylase"/>
</dbReference>
<keyword evidence="1" id="KW-0479">Metal-binding</keyword>
<keyword evidence="1" id="KW-0862">Zinc</keyword>
<dbReference type="GO" id="GO:0046872">
    <property type="term" value="F:metal ion binding"/>
    <property type="evidence" value="ECO:0007669"/>
    <property type="project" value="UniProtKB-KW"/>
</dbReference>
<dbReference type="InterPro" id="IPR005019">
    <property type="entry name" value="Adenine_glyco"/>
</dbReference>
<dbReference type="EMBL" id="FMZC01000011">
    <property type="protein sequence ID" value="SDE03258.1"/>
    <property type="molecule type" value="Genomic_DNA"/>
</dbReference>
<feature type="binding site" evidence="1">
    <location>
        <position position="220"/>
    </location>
    <ligand>
        <name>Zn(2+)</name>
        <dbReference type="ChEBI" id="CHEBI:29105"/>
    </ligand>
</feature>
<dbReference type="PANTHER" id="PTHR30037">
    <property type="entry name" value="DNA-3-METHYLADENINE GLYCOSYLASE 1"/>
    <property type="match status" value="1"/>
</dbReference>
<protein>
    <submittedName>
        <fullName evidence="2">DNA-3-methyladenine glycosylase I</fullName>
    </submittedName>
</protein>
<sequence>MPAKAPVPAAPQPIAASVPAPVPTPLHAGTGLFTDEAGCPRCQWCSATPLYRHYHDNEWGFPVADDRRLFEKLCLEGFQAGLSWLTILNKREAFRAGFANFDAERVARFDAADVQRLLADAGIVRHRGKIESAIHNAQRVLELRREFGSLAHYVWRFAPAAAEGRPEHITLETVRAMPTTPASVALSKDLKKRGFSFVGPTTMYAFMQAMGLVNDHFEGCSARGPAQAAREAFTVPGPG</sequence>
<proteinExistence type="predicted"/>
<accession>A0A1G6ZKT1</accession>
<evidence type="ECO:0000313" key="3">
    <source>
        <dbReference type="Proteomes" id="UP000198781"/>
    </source>
</evidence>
<dbReference type="GO" id="GO:0008725">
    <property type="term" value="F:DNA-3-methyladenine glycosylase activity"/>
    <property type="evidence" value="ECO:0007669"/>
    <property type="project" value="InterPro"/>
</dbReference>
<dbReference type="AlphaFoldDB" id="A0A1G6ZKT1"/>
<reference evidence="2 3" key="1">
    <citation type="submission" date="2016-10" db="EMBL/GenBank/DDBJ databases">
        <authorList>
            <person name="de Groot N.N."/>
        </authorList>
    </citation>
    <scope>NUCLEOTIDE SEQUENCE [LARGE SCALE GENOMIC DNA]</scope>
    <source>
        <strain evidence="2 3">DSM 16619</strain>
    </source>
</reference>
<dbReference type="STRING" id="187868.SAMN05192589_111131"/>